<dbReference type="InterPro" id="IPR018062">
    <property type="entry name" value="HTH_AraC-typ_CS"/>
</dbReference>
<proteinExistence type="predicted"/>
<dbReference type="Proteomes" id="UP000199022">
    <property type="component" value="Unassembled WGS sequence"/>
</dbReference>
<evidence type="ECO:0000256" key="2">
    <source>
        <dbReference type="ARBA" id="ARBA00023125"/>
    </source>
</evidence>
<dbReference type="SUPFAM" id="SSF46689">
    <property type="entry name" value="Homeodomain-like"/>
    <property type="match status" value="2"/>
</dbReference>
<protein>
    <submittedName>
        <fullName evidence="5">AraC-type DNA-binding protein</fullName>
    </submittedName>
</protein>
<dbReference type="AlphaFoldDB" id="A0A1I1IBX6"/>
<gene>
    <name evidence="5" type="ORF">SAMN05661030_0704</name>
</gene>
<evidence type="ECO:0000256" key="3">
    <source>
        <dbReference type="ARBA" id="ARBA00023163"/>
    </source>
</evidence>
<feature type="domain" description="HTH araC/xylS-type" evidence="4">
    <location>
        <begin position="208"/>
        <end position="309"/>
    </location>
</feature>
<organism evidence="5 6">
    <name type="scientific">Klenkia taihuensis</name>
    <dbReference type="NCBI Taxonomy" id="1225127"/>
    <lineage>
        <taxon>Bacteria</taxon>
        <taxon>Bacillati</taxon>
        <taxon>Actinomycetota</taxon>
        <taxon>Actinomycetes</taxon>
        <taxon>Geodermatophilales</taxon>
        <taxon>Geodermatophilaceae</taxon>
        <taxon>Klenkia</taxon>
    </lineage>
</organism>
<dbReference type="PROSITE" id="PS01124">
    <property type="entry name" value="HTH_ARAC_FAMILY_2"/>
    <property type="match status" value="1"/>
</dbReference>
<dbReference type="GO" id="GO:0003700">
    <property type="term" value="F:DNA-binding transcription factor activity"/>
    <property type="evidence" value="ECO:0007669"/>
    <property type="project" value="InterPro"/>
</dbReference>
<dbReference type="SMART" id="SM00342">
    <property type="entry name" value="HTH_ARAC"/>
    <property type="match status" value="1"/>
</dbReference>
<dbReference type="Gene3D" id="1.10.10.60">
    <property type="entry name" value="Homeodomain-like"/>
    <property type="match status" value="1"/>
</dbReference>
<dbReference type="PROSITE" id="PS00041">
    <property type="entry name" value="HTH_ARAC_FAMILY_1"/>
    <property type="match status" value="1"/>
</dbReference>
<dbReference type="InterPro" id="IPR018060">
    <property type="entry name" value="HTH_AraC"/>
</dbReference>
<reference evidence="6" key="1">
    <citation type="submission" date="2016-10" db="EMBL/GenBank/DDBJ databases">
        <authorList>
            <person name="Varghese N."/>
            <person name="Submissions S."/>
        </authorList>
    </citation>
    <scope>NUCLEOTIDE SEQUENCE [LARGE SCALE GENOMIC DNA]</scope>
    <source>
        <strain evidence="6">DSM 45962</strain>
    </source>
</reference>
<evidence type="ECO:0000256" key="1">
    <source>
        <dbReference type="ARBA" id="ARBA00023015"/>
    </source>
</evidence>
<dbReference type="EMBL" id="FOMD01000001">
    <property type="protein sequence ID" value="SFC33521.1"/>
    <property type="molecule type" value="Genomic_DNA"/>
</dbReference>
<keyword evidence="1" id="KW-0805">Transcription regulation</keyword>
<accession>A0A1I1IBX6</accession>
<dbReference type="InterPro" id="IPR009057">
    <property type="entry name" value="Homeodomain-like_sf"/>
</dbReference>
<evidence type="ECO:0000313" key="5">
    <source>
        <dbReference type="EMBL" id="SFC33521.1"/>
    </source>
</evidence>
<dbReference type="GO" id="GO:0043565">
    <property type="term" value="F:sequence-specific DNA binding"/>
    <property type="evidence" value="ECO:0007669"/>
    <property type="project" value="InterPro"/>
</dbReference>
<dbReference type="STRING" id="1225127.SAMN05661030_0704"/>
<keyword evidence="2 5" id="KW-0238">DNA-binding</keyword>
<name>A0A1I1IBX6_9ACTN</name>
<keyword evidence="3" id="KW-0804">Transcription</keyword>
<dbReference type="Pfam" id="PF12833">
    <property type="entry name" value="HTH_18"/>
    <property type="match status" value="1"/>
</dbReference>
<dbReference type="InterPro" id="IPR050204">
    <property type="entry name" value="AraC_XylS_family_regulators"/>
</dbReference>
<evidence type="ECO:0000313" key="6">
    <source>
        <dbReference type="Proteomes" id="UP000199022"/>
    </source>
</evidence>
<sequence length="309" mass="32467">MAHLSMEVDGVDEVAAALAERYRVAVGAAGPRPGLRLVQDTVAGVEVSRIRYGVDAVITAQEPRAGTCVARLRGGSVGYRSAGQQHRWAAGDVYLAAPAGAVFEAEVHDCEADYVVIDPSTFAAVAQTADGGAPALTGWTPVSGAAARQWLDTLEFVQRTAAGPAVPPLVAGATARLMAAATLAAFPTDAAVEPAARDRRDARPRIVAQAVAFIESHPDRDLTVADVAEAAHVTPRALQLAFRKHLGTTPMAHLRRVRLERAHADLLAADPGRATVGAIAARWGFADAGRFARRYRDVYGRSPSTTLLS</sequence>
<keyword evidence="6" id="KW-1185">Reference proteome</keyword>
<dbReference type="PANTHER" id="PTHR46796:SF12">
    <property type="entry name" value="HTH-TYPE DNA-BINDING TRANSCRIPTIONAL ACTIVATOR EUTR"/>
    <property type="match status" value="1"/>
</dbReference>
<evidence type="ECO:0000259" key="4">
    <source>
        <dbReference type="PROSITE" id="PS01124"/>
    </source>
</evidence>
<dbReference type="PANTHER" id="PTHR46796">
    <property type="entry name" value="HTH-TYPE TRANSCRIPTIONAL ACTIVATOR RHAS-RELATED"/>
    <property type="match status" value="1"/>
</dbReference>